<comment type="caution">
    <text evidence="6">The sequence shown here is derived from an EMBL/GenBank/DDBJ whole genome shotgun (WGS) entry which is preliminary data.</text>
</comment>
<evidence type="ECO:0000256" key="3">
    <source>
        <dbReference type="ARBA" id="ARBA00023274"/>
    </source>
</evidence>
<feature type="compositionally biased region" description="Basic and acidic residues" evidence="4">
    <location>
        <begin position="28"/>
        <end position="41"/>
    </location>
</feature>
<dbReference type="GO" id="GO:0006412">
    <property type="term" value="P:translation"/>
    <property type="evidence" value="ECO:0007669"/>
    <property type="project" value="InterPro"/>
</dbReference>
<dbReference type="PANTHER" id="PTHR19431">
    <property type="entry name" value="60S RIBOSOMAL PROTEIN L4"/>
    <property type="match status" value="1"/>
</dbReference>
<feature type="compositionally biased region" description="Basic and acidic residues" evidence="4">
    <location>
        <begin position="319"/>
        <end position="367"/>
    </location>
</feature>
<feature type="compositionally biased region" description="Basic and acidic residues" evidence="4">
    <location>
        <begin position="117"/>
        <end position="128"/>
    </location>
</feature>
<protein>
    <recommendedName>
        <fullName evidence="5">Large ribosomal subunit protein uL4 C-terminal domain-containing protein</fullName>
    </recommendedName>
</protein>
<sequence length="1271" mass="142761">MVDMNHRNDIESLLQTGYFTTSRSKTPKPYEPRENTARFERPVTQQRRPSPPPHATVILREPPRNIEPSVPRYLPRPPAPTVEDEAESLSKEHGSLDTDSVDVPPSRGDIDQQVLLEEVHEHNPERRFVIIPNSTDNSTSAPTAPLKKGSADKEAPVEPKASTGGDYEANTARKYGPSSGDEKLAEPRVPLERRKSRQDLPRIETELEMKEPQTRNHHRSKSINHAIEPPEYFTPQTRKRVSTSKEELLSPQVIKHSTGGRDKVYYDYSKSQSRPLAPQRSRSNLVERRSEETSGRPTQSMSPGATRRSTMNADAPRPVMKEPDDRPSEPSRRRDEYREDSSSRYERRREQRNSTYRRDSPPRKQRDGSSSSSDYAAKAPSSNTRRRRSTVIHDDRPYLSTPTQERTKPMSGRSRSRAPTSPIPSPQISGKSFEESLQPQGPRSSATFPTPRSSRESTLPYPEDDILPRKDIMGPREEERRVPRSRSRVPPTLTPSASVPAVMPFMPPEPFHSVDLTRPPRPVTPEARASTLQFDLRQDQAWPPAPFDPSKNSLTVDRPVGAYRRYSEDTGRDGAVQIPDCPRTKGVAGKTDWLCLSHCENFNICPDCYSGVFGKSAFRSEFLPNLFRSIDKPISCDFGTSPWYRIAWLLTLKYNQPDLRLFHQIAKLAKSQPCPGDRVVLRTWFSIQNPNRDGTLPDFNVCYECAKTIEVLLPSLTGCFIQTQAMALPSNNICAMRYHPDRKRFMLYFDAMETTCDQAIAATSAPNIPSLAKTIDRISMFTECREDRPVAGENWYVMQHLPELTVCGDCYDDVVKPRILQDGQVARSFSMRPKQLSIATCQLYSERMREVFRKACRRNDVKYLEGKVLERQKIEASIHAELARLDKRRGQDEWTEKEMEKLISTWKNPPRPRVDHQYTMASRPTVTIIGGDGKATGNTHTWPVVFSSPIRTDIVQDVHKGLAKNKRQPYAVSEKAGEQTSAESWGTGRAVARIPRVSGGGTHRAGQAAFGNMCRSGRMFAPTKVWRKWHVKVNLGQKRYAVASALAASAVAPLLLARGHRISNVVEVPLVIDSDAFKSAAFAKTSAAAGLLKSVGAGPDLDKVKKSKKLRAGKGKMRGRRFRQRRGPLVVYDPEVDGKELISGFRNIAGVETSAVTDLNLLQLAPGGHLGRFIVWTSAAFKALDTIYGTTTTPSELKKDFLLPSNIISQSDLSRLINSQETQSAIREAKGGPTTRRSAVQKKNPLRNKQVMLRLNPYAAVFAKEAAQKKN</sequence>
<dbReference type="InterPro" id="IPR002136">
    <property type="entry name" value="Ribosomal_uL4"/>
</dbReference>
<evidence type="ECO:0000313" key="7">
    <source>
        <dbReference type="Proteomes" id="UP000236305"/>
    </source>
</evidence>
<dbReference type="GO" id="GO:0003735">
    <property type="term" value="F:structural constituent of ribosome"/>
    <property type="evidence" value="ECO:0007669"/>
    <property type="project" value="InterPro"/>
</dbReference>
<dbReference type="Pfam" id="PF00573">
    <property type="entry name" value="Ribosomal_L4"/>
    <property type="match status" value="1"/>
</dbReference>
<reference evidence="6 7" key="1">
    <citation type="submission" date="2017-12" db="EMBL/GenBank/DDBJ databases">
        <title>Comparative genomics yields insights into virulence evolution of Verticillium dahliae.</title>
        <authorList>
            <person name="Fan R."/>
            <person name="Armitage A.D."/>
            <person name="Cascant-Lopez E."/>
            <person name="Sobczyk M."/>
            <person name="Cockerton H.M."/>
            <person name="Harrison R.J."/>
        </authorList>
    </citation>
    <scope>NUCLEOTIDE SEQUENCE [LARGE SCALE GENOMIC DNA]</scope>
    <source>
        <strain evidence="6 7">12008</strain>
    </source>
</reference>
<dbReference type="Proteomes" id="UP000236305">
    <property type="component" value="Unassembled WGS sequence"/>
</dbReference>
<evidence type="ECO:0000259" key="5">
    <source>
        <dbReference type="Pfam" id="PF14374"/>
    </source>
</evidence>
<dbReference type="GO" id="GO:0005840">
    <property type="term" value="C:ribosome"/>
    <property type="evidence" value="ECO:0007669"/>
    <property type="project" value="UniProtKB-KW"/>
</dbReference>
<keyword evidence="3" id="KW-0687">Ribonucleoprotein</keyword>
<feature type="compositionally biased region" description="Polar residues" evidence="4">
    <location>
        <begin position="295"/>
        <end position="312"/>
    </location>
</feature>
<dbReference type="InterPro" id="IPR013000">
    <property type="entry name" value="Ribosomal_uL4_euk/arc_CS"/>
</dbReference>
<evidence type="ECO:0000256" key="4">
    <source>
        <dbReference type="SAM" id="MobiDB-lite"/>
    </source>
</evidence>
<accession>A0AA44WRC8</accession>
<feature type="compositionally biased region" description="Basic and acidic residues" evidence="4">
    <location>
        <begin position="466"/>
        <end position="482"/>
    </location>
</feature>
<feature type="domain" description="Large ribosomal subunit protein uL4 C-terminal" evidence="5">
    <location>
        <begin position="1199"/>
        <end position="1270"/>
    </location>
</feature>
<dbReference type="GO" id="GO:1990904">
    <property type="term" value="C:ribonucleoprotein complex"/>
    <property type="evidence" value="ECO:0007669"/>
    <property type="project" value="UniProtKB-KW"/>
</dbReference>
<dbReference type="InterPro" id="IPR023574">
    <property type="entry name" value="Ribosomal_uL4_dom_sf"/>
</dbReference>
<dbReference type="PROSITE" id="PS00939">
    <property type="entry name" value="RIBOSOMAL_L1E"/>
    <property type="match status" value="1"/>
</dbReference>
<proteinExistence type="inferred from homology"/>
<comment type="similarity">
    <text evidence="1">Belongs to the universal ribosomal protein uL4 family.</text>
</comment>
<feature type="region of interest" description="Disordered" evidence="4">
    <location>
        <begin position="1"/>
        <end position="501"/>
    </location>
</feature>
<dbReference type="SUPFAM" id="SSF52166">
    <property type="entry name" value="Ribosomal protein L4"/>
    <property type="match status" value="1"/>
</dbReference>
<dbReference type="InterPro" id="IPR045240">
    <property type="entry name" value="Ribosomal_uL4_euk/arch"/>
</dbReference>
<name>A0AA44WRC8_VERDA</name>
<feature type="compositionally biased region" description="Polar residues" evidence="4">
    <location>
        <begin position="13"/>
        <end position="24"/>
    </location>
</feature>
<dbReference type="Gene3D" id="3.40.1370.10">
    <property type="match status" value="1"/>
</dbReference>
<feature type="compositionally biased region" description="Basic and acidic residues" evidence="4">
    <location>
        <begin position="1"/>
        <end position="10"/>
    </location>
</feature>
<evidence type="ECO:0000313" key="6">
    <source>
        <dbReference type="EMBL" id="PNH35706.1"/>
    </source>
</evidence>
<dbReference type="AlphaFoldDB" id="A0AA44WRC8"/>
<keyword evidence="2" id="KW-0689">Ribosomal protein</keyword>
<dbReference type="Pfam" id="PF14374">
    <property type="entry name" value="Ribos_L4_asso_C"/>
    <property type="match status" value="1"/>
</dbReference>
<organism evidence="6 7">
    <name type="scientific">Verticillium dahliae</name>
    <name type="common">Verticillium wilt</name>
    <dbReference type="NCBI Taxonomy" id="27337"/>
    <lineage>
        <taxon>Eukaryota</taxon>
        <taxon>Fungi</taxon>
        <taxon>Dikarya</taxon>
        <taxon>Ascomycota</taxon>
        <taxon>Pezizomycotina</taxon>
        <taxon>Sordariomycetes</taxon>
        <taxon>Hypocreomycetidae</taxon>
        <taxon>Glomerellales</taxon>
        <taxon>Plectosphaerellaceae</taxon>
        <taxon>Verticillium</taxon>
    </lineage>
</organism>
<dbReference type="FunFam" id="3.40.1370.10:FF:000002">
    <property type="entry name" value="60S ribosomal protein L4"/>
    <property type="match status" value="1"/>
</dbReference>
<evidence type="ECO:0000256" key="1">
    <source>
        <dbReference type="ARBA" id="ARBA00010528"/>
    </source>
</evidence>
<dbReference type="InterPro" id="IPR025755">
    <property type="entry name" value="Ribos_uL4_C_dom"/>
</dbReference>
<feature type="compositionally biased region" description="Basic and acidic residues" evidence="4">
    <location>
        <begin position="180"/>
        <end position="214"/>
    </location>
</feature>
<feature type="compositionally biased region" description="Polar residues" evidence="4">
    <location>
        <begin position="132"/>
        <end position="142"/>
    </location>
</feature>
<feature type="compositionally biased region" description="Polar residues" evidence="4">
    <location>
        <begin position="269"/>
        <end position="284"/>
    </location>
</feature>
<feature type="compositionally biased region" description="Basic and acidic residues" evidence="4">
    <location>
        <begin position="285"/>
        <end position="294"/>
    </location>
</feature>
<gene>
    <name evidence="6" type="ORF">BJF96_g1347</name>
</gene>
<dbReference type="EMBL" id="MPSH01000003">
    <property type="protein sequence ID" value="PNH35706.1"/>
    <property type="molecule type" value="Genomic_DNA"/>
</dbReference>
<feature type="compositionally biased region" description="Polar residues" evidence="4">
    <location>
        <begin position="426"/>
        <end position="452"/>
    </location>
</feature>
<evidence type="ECO:0000256" key="2">
    <source>
        <dbReference type="ARBA" id="ARBA00022980"/>
    </source>
</evidence>